<sequence>MMNNAPHIIKKLINKLGKAGATILAVLTVKSYVAQAPQARELIKDLKLEEAVNGDISINKGITVLSSELREELILETVKRNKIEDLLSSEVLPKLENKPHLTEETKENLVEAFGLIEKVKASVKEAILKWDTSIDECKEFIECVLDLVNSGGKNSSNQFIPWETLSTVYSEVSEVIESLSQTQKGAVIHISFSVVILLCLFTLIGIFYGNILIQYFKLETKFPRLARYIKIRRKFQQFYFAMNSLFIIWILIFIIIFNVIVFLYAH</sequence>
<accession>A0A5B9RDC5</accession>
<dbReference type="AlphaFoldDB" id="A0A5B9RDC5"/>
<reference evidence="2" key="1">
    <citation type="journal article" date="2015" name="J. Biotechnol.">
        <title>Genome sequence of a white rot fungus Schizopora paradoxa KUC8140 for wood decay and mycoremediation.</title>
        <authorList>
            <person name="Min B."/>
            <person name="Park H."/>
            <person name="Jang Y."/>
            <person name="Kim J.J."/>
            <person name="Kim K.H."/>
            <person name="Pangilinan J."/>
            <person name="Lipzen A."/>
            <person name="Riley R."/>
            <person name="Grigoriev I.V."/>
            <person name="Spatafora J.W."/>
            <person name="Choi I.G."/>
        </authorList>
    </citation>
    <scope>NUCLEOTIDE SEQUENCE</scope>
    <source>
        <strain evidence="2">KUC8140</strain>
    </source>
</reference>
<evidence type="ECO:0000256" key="1">
    <source>
        <dbReference type="SAM" id="Phobius"/>
    </source>
</evidence>
<protein>
    <submittedName>
        <fullName evidence="2">Uncharacterized protein</fullName>
    </submittedName>
</protein>
<keyword evidence="2" id="KW-0496">Mitochondrion</keyword>
<organism evidence="2">
    <name type="scientific">Schizopora paradoxa</name>
    <dbReference type="NCBI Taxonomy" id="27342"/>
    <lineage>
        <taxon>Eukaryota</taxon>
        <taxon>Fungi</taxon>
        <taxon>Dikarya</taxon>
        <taxon>Basidiomycota</taxon>
        <taxon>Agaricomycotina</taxon>
        <taxon>Agaricomycetes</taxon>
        <taxon>Hymenochaetales</taxon>
        <taxon>Schizoporaceae</taxon>
        <taxon>Schizopora</taxon>
    </lineage>
</organism>
<feature type="transmembrane region" description="Helical" evidence="1">
    <location>
        <begin position="237"/>
        <end position="265"/>
    </location>
</feature>
<gene>
    <name evidence="2" type="ORF">Schpa_000047</name>
</gene>
<dbReference type="EMBL" id="MK623261">
    <property type="protein sequence ID" value="QEG57219.1"/>
    <property type="molecule type" value="Genomic_DNA"/>
</dbReference>
<geneLocation type="mitochondrion" evidence="2"/>
<proteinExistence type="predicted"/>
<keyword evidence="1" id="KW-0472">Membrane</keyword>
<keyword evidence="1" id="KW-1133">Transmembrane helix</keyword>
<keyword evidence="1" id="KW-0812">Transmembrane</keyword>
<reference evidence="2" key="2">
    <citation type="submission" date="2019-03" db="EMBL/GenBank/DDBJ databases">
        <title>Evidence of extensive intraspecific noncoding reshuffling in a 169kb mitochondrial genome of basidiomycete fungus.</title>
        <authorList>
            <person name="Lee H.-H."/>
            <person name="Ke H.-M."/>
            <person name="Lin C.-Y.I."/>
            <person name="Lee T.J."/>
            <person name="Chung C.-L."/>
            <person name="Tsai I.J."/>
        </authorList>
    </citation>
    <scope>NUCLEOTIDE SEQUENCE</scope>
    <source>
        <strain evidence="2">KUC8140</strain>
    </source>
</reference>
<feature type="transmembrane region" description="Helical" evidence="1">
    <location>
        <begin position="190"/>
        <end position="216"/>
    </location>
</feature>
<evidence type="ECO:0000313" key="2">
    <source>
        <dbReference type="EMBL" id="QEG57219.1"/>
    </source>
</evidence>
<name>A0A5B9RDC5_9AGAM</name>